<evidence type="ECO:0000256" key="2">
    <source>
        <dbReference type="ARBA" id="ARBA00005318"/>
    </source>
</evidence>
<keyword evidence="5" id="KW-0997">Cell inner membrane</keyword>
<evidence type="ECO:0000259" key="13">
    <source>
        <dbReference type="Pfam" id="PF12693"/>
    </source>
</evidence>
<keyword evidence="15" id="KW-1185">Reference proteome</keyword>
<name>A0ABV7ZWV6_9GAMM</name>
<gene>
    <name evidence="14" type="primary">gspL</name>
    <name evidence="14" type="ORF">ACFOOG_09205</name>
</gene>
<evidence type="ECO:0000256" key="6">
    <source>
        <dbReference type="ARBA" id="ARBA00022692"/>
    </source>
</evidence>
<evidence type="ECO:0000256" key="1">
    <source>
        <dbReference type="ARBA" id="ARBA00004377"/>
    </source>
</evidence>
<organism evidence="14 15">
    <name type="scientific">Saccharospirillum mangrovi</name>
    <dbReference type="NCBI Taxonomy" id="2161747"/>
    <lineage>
        <taxon>Bacteria</taxon>
        <taxon>Pseudomonadati</taxon>
        <taxon>Pseudomonadota</taxon>
        <taxon>Gammaproteobacteria</taxon>
        <taxon>Oceanospirillales</taxon>
        <taxon>Saccharospirillaceae</taxon>
        <taxon>Saccharospirillum</taxon>
    </lineage>
</organism>
<keyword evidence="7 10" id="KW-0653">Protein transport</keyword>
<dbReference type="Gene3D" id="3.30.420.380">
    <property type="match status" value="1"/>
</dbReference>
<feature type="transmembrane region" description="Helical" evidence="11">
    <location>
        <begin position="262"/>
        <end position="283"/>
    </location>
</feature>
<keyword evidence="9 11" id="KW-0472">Membrane</keyword>
<evidence type="ECO:0000313" key="14">
    <source>
        <dbReference type="EMBL" id="MFC3853004.1"/>
    </source>
</evidence>
<dbReference type="InterPro" id="IPR025691">
    <property type="entry name" value="GspL_pp_dom"/>
</dbReference>
<evidence type="ECO:0000256" key="7">
    <source>
        <dbReference type="ARBA" id="ARBA00022927"/>
    </source>
</evidence>
<evidence type="ECO:0000256" key="4">
    <source>
        <dbReference type="ARBA" id="ARBA00022475"/>
    </source>
</evidence>
<dbReference type="RefSeq" id="WP_380695745.1">
    <property type="nucleotide sequence ID" value="NZ_JBHRYR010000003.1"/>
</dbReference>
<dbReference type="Pfam" id="PF12693">
    <property type="entry name" value="GspL_C"/>
    <property type="match status" value="1"/>
</dbReference>
<dbReference type="PIRSF" id="PIRSF015761">
    <property type="entry name" value="Protein_L"/>
    <property type="match status" value="1"/>
</dbReference>
<dbReference type="Proteomes" id="UP001595617">
    <property type="component" value="Unassembled WGS sequence"/>
</dbReference>
<comment type="similarity">
    <text evidence="2 10">Belongs to the GSP L family.</text>
</comment>
<dbReference type="NCBIfam" id="TIGR01709">
    <property type="entry name" value="typeII_sec_gspL"/>
    <property type="match status" value="1"/>
</dbReference>
<evidence type="ECO:0000256" key="9">
    <source>
        <dbReference type="ARBA" id="ARBA00023136"/>
    </source>
</evidence>
<evidence type="ECO:0000313" key="15">
    <source>
        <dbReference type="Proteomes" id="UP001595617"/>
    </source>
</evidence>
<keyword evidence="8 11" id="KW-1133">Transmembrane helix</keyword>
<comment type="function">
    <text evidence="10">Inner membrane component of the type II secretion system required for the energy-dependent secretion of extracellular factors such as proteases and toxins from the periplasm.</text>
</comment>
<feature type="domain" description="GspL periplasmic" evidence="13">
    <location>
        <begin position="265"/>
        <end position="396"/>
    </location>
</feature>
<protein>
    <recommendedName>
        <fullName evidence="10">Type II secretion system protein L</fullName>
        <shortName evidence="10">T2SS protein L</shortName>
    </recommendedName>
</protein>
<dbReference type="Gene3D" id="3.30.1360.100">
    <property type="entry name" value="General secretion pathway protein M, EpsM"/>
    <property type="match status" value="1"/>
</dbReference>
<dbReference type="EMBL" id="JBHRYR010000003">
    <property type="protein sequence ID" value="MFC3853004.1"/>
    <property type="molecule type" value="Genomic_DNA"/>
</dbReference>
<dbReference type="SUPFAM" id="SSF53067">
    <property type="entry name" value="Actin-like ATPase domain"/>
    <property type="match status" value="1"/>
</dbReference>
<dbReference type="InterPro" id="IPR007812">
    <property type="entry name" value="T2SS_protein-GspL"/>
</dbReference>
<comment type="caution">
    <text evidence="14">The sequence shown here is derived from an EMBL/GenBank/DDBJ whole genome shotgun (WGS) entry which is preliminary data.</text>
</comment>
<evidence type="ECO:0000256" key="5">
    <source>
        <dbReference type="ARBA" id="ARBA00022519"/>
    </source>
</evidence>
<dbReference type="Pfam" id="PF05134">
    <property type="entry name" value="T2SSL"/>
    <property type="match status" value="1"/>
</dbReference>
<proteinExistence type="inferred from homology"/>
<evidence type="ECO:0000256" key="11">
    <source>
        <dbReference type="SAM" id="Phobius"/>
    </source>
</evidence>
<evidence type="ECO:0000256" key="10">
    <source>
        <dbReference type="PIRNR" id="PIRNR015761"/>
    </source>
</evidence>
<evidence type="ECO:0000256" key="3">
    <source>
        <dbReference type="ARBA" id="ARBA00022448"/>
    </source>
</evidence>
<comment type="subcellular location">
    <subcellularLocation>
        <location evidence="1">Cell inner membrane</location>
        <topology evidence="1">Single-pass membrane protein</topology>
    </subcellularLocation>
</comment>
<keyword evidence="4" id="KW-1003">Cell membrane</keyword>
<dbReference type="InterPro" id="IPR024230">
    <property type="entry name" value="GspL_cyto_dom"/>
</dbReference>
<reference evidence="15" key="1">
    <citation type="journal article" date="2019" name="Int. J. Syst. Evol. Microbiol.">
        <title>The Global Catalogue of Microorganisms (GCM) 10K type strain sequencing project: providing services to taxonomists for standard genome sequencing and annotation.</title>
        <authorList>
            <consortium name="The Broad Institute Genomics Platform"/>
            <consortium name="The Broad Institute Genome Sequencing Center for Infectious Disease"/>
            <person name="Wu L."/>
            <person name="Ma J."/>
        </authorList>
    </citation>
    <scope>NUCLEOTIDE SEQUENCE [LARGE SCALE GENOMIC DNA]</scope>
    <source>
        <strain evidence="15">IBRC 10765</strain>
    </source>
</reference>
<dbReference type="CDD" id="cd24017">
    <property type="entry name" value="ASKHA_T2SSL_N"/>
    <property type="match status" value="1"/>
</dbReference>
<feature type="domain" description="GspL cytoplasmic actin-ATPase-like" evidence="12">
    <location>
        <begin position="15"/>
        <end position="172"/>
    </location>
</feature>
<keyword evidence="6 11" id="KW-0812">Transmembrane</keyword>
<dbReference type="InterPro" id="IPR043129">
    <property type="entry name" value="ATPase_NBD"/>
</dbReference>
<accession>A0ABV7ZWV6</accession>
<evidence type="ECO:0000259" key="12">
    <source>
        <dbReference type="Pfam" id="PF05134"/>
    </source>
</evidence>
<evidence type="ECO:0000256" key="8">
    <source>
        <dbReference type="ARBA" id="ARBA00022989"/>
    </source>
</evidence>
<sequence>MKASRIMVYPDSRLRHCVWQVLGHDIEQQHGQGSIVEWQAAMQAEPFASLPCTVILPVECALHTVLEVPRQQRRYLHRTLPYALEAQTAQDIDQLHIVPAGFSRGDFLSVIALPHAIMQQIQQWFTSLPLTLSDVLLDTQILTGQDPNTLHLAWYGDRVVVSVQGRGMACSRTGLMQWIERLLNPTQEGTPVRYFLDPEYNDQQSILDAELAQNFTDIALSDGSRSTLLASLVAQYPHRTHASNLLSGPYEPKTAWSSYKHWFPVTAMAVVVFVVTTLVHSVISTRQLQQEAEATWSLVGQLYQQATGDTRPFNRFQYRAIIEGRLQNTSVITDDDAQLVPFLFRLQEANQGINLPFQELRYTADRREIQLQVTASSTEVLENFRRQLETAELTVSYSASRVDNGFRGNFQIRWAEATL</sequence>
<keyword evidence="3 10" id="KW-0813">Transport</keyword>